<protein>
    <submittedName>
        <fullName evidence="1">Uncharacterized protein</fullName>
    </submittedName>
</protein>
<sequence length="104" mass="11207">MRVTADDADGEPAAAAWAGGFSFLPSRRRSCFPDRWVRCLWCPVNRYSCRNLSARLLDCRIDLSLLTAGDAGTSCEKSFVSKGYVYGTGMGAEAVASLDFGGNL</sequence>
<accession>A0ACB7SUF0</accession>
<keyword evidence="2" id="KW-1185">Reference proteome</keyword>
<evidence type="ECO:0000313" key="1">
    <source>
        <dbReference type="EMBL" id="KAH6936757.1"/>
    </source>
</evidence>
<comment type="caution">
    <text evidence="1">The sequence shown here is derived from an EMBL/GenBank/DDBJ whole genome shotgun (WGS) entry which is preliminary data.</text>
</comment>
<evidence type="ECO:0000313" key="2">
    <source>
        <dbReference type="Proteomes" id="UP000821845"/>
    </source>
</evidence>
<dbReference type="Proteomes" id="UP000821845">
    <property type="component" value="Chromosome 3"/>
</dbReference>
<organism evidence="1 2">
    <name type="scientific">Hyalomma asiaticum</name>
    <name type="common">Tick</name>
    <dbReference type="NCBI Taxonomy" id="266040"/>
    <lineage>
        <taxon>Eukaryota</taxon>
        <taxon>Metazoa</taxon>
        <taxon>Ecdysozoa</taxon>
        <taxon>Arthropoda</taxon>
        <taxon>Chelicerata</taxon>
        <taxon>Arachnida</taxon>
        <taxon>Acari</taxon>
        <taxon>Parasitiformes</taxon>
        <taxon>Ixodida</taxon>
        <taxon>Ixodoidea</taxon>
        <taxon>Ixodidae</taxon>
        <taxon>Hyalomminae</taxon>
        <taxon>Hyalomma</taxon>
    </lineage>
</organism>
<dbReference type="EMBL" id="CM023483">
    <property type="protein sequence ID" value="KAH6936757.1"/>
    <property type="molecule type" value="Genomic_DNA"/>
</dbReference>
<gene>
    <name evidence="1" type="ORF">HPB50_021298</name>
</gene>
<reference evidence="1" key="1">
    <citation type="submission" date="2020-05" db="EMBL/GenBank/DDBJ databases">
        <title>Large-scale comparative analyses of tick genomes elucidate their genetic diversity and vector capacities.</title>
        <authorList>
            <person name="Jia N."/>
            <person name="Wang J."/>
            <person name="Shi W."/>
            <person name="Du L."/>
            <person name="Sun Y."/>
            <person name="Zhan W."/>
            <person name="Jiang J."/>
            <person name="Wang Q."/>
            <person name="Zhang B."/>
            <person name="Ji P."/>
            <person name="Sakyi L.B."/>
            <person name="Cui X."/>
            <person name="Yuan T."/>
            <person name="Jiang B."/>
            <person name="Yang W."/>
            <person name="Lam T.T.-Y."/>
            <person name="Chang Q."/>
            <person name="Ding S."/>
            <person name="Wang X."/>
            <person name="Zhu J."/>
            <person name="Ruan X."/>
            <person name="Zhao L."/>
            <person name="Wei J."/>
            <person name="Que T."/>
            <person name="Du C."/>
            <person name="Cheng J."/>
            <person name="Dai P."/>
            <person name="Han X."/>
            <person name="Huang E."/>
            <person name="Gao Y."/>
            <person name="Liu J."/>
            <person name="Shao H."/>
            <person name="Ye R."/>
            <person name="Li L."/>
            <person name="Wei W."/>
            <person name="Wang X."/>
            <person name="Wang C."/>
            <person name="Yang T."/>
            <person name="Huo Q."/>
            <person name="Li W."/>
            <person name="Guo W."/>
            <person name="Chen H."/>
            <person name="Zhou L."/>
            <person name="Ni X."/>
            <person name="Tian J."/>
            <person name="Zhou Y."/>
            <person name="Sheng Y."/>
            <person name="Liu T."/>
            <person name="Pan Y."/>
            <person name="Xia L."/>
            <person name="Li J."/>
            <person name="Zhao F."/>
            <person name="Cao W."/>
        </authorList>
    </citation>
    <scope>NUCLEOTIDE SEQUENCE</scope>
    <source>
        <strain evidence="1">Hyas-2018</strain>
    </source>
</reference>
<name>A0ACB7SUF0_HYAAI</name>
<proteinExistence type="predicted"/>